<sequence length="78" mass="8564">GLYLRDISAASLISLILGTRLAAVGLFGTRPFYSTFDSDLSGLPIACFPELEDEAEGVWTERDCARKGMKHLKNSLEE</sequence>
<feature type="non-terminal residue" evidence="1">
    <location>
        <position position="1"/>
    </location>
</feature>
<dbReference type="EMBL" id="JACVVK020000001">
    <property type="protein sequence ID" value="KAK7508635.1"/>
    <property type="molecule type" value="Genomic_DNA"/>
</dbReference>
<reference evidence="1 2" key="1">
    <citation type="journal article" date="2023" name="Sci. Data">
        <title>Genome assembly of the Korean intertidal mud-creeper Batillaria attramentaria.</title>
        <authorList>
            <person name="Patra A.K."/>
            <person name="Ho P.T."/>
            <person name="Jun S."/>
            <person name="Lee S.J."/>
            <person name="Kim Y."/>
            <person name="Won Y.J."/>
        </authorList>
    </citation>
    <scope>NUCLEOTIDE SEQUENCE [LARGE SCALE GENOMIC DNA]</scope>
    <source>
        <strain evidence="1">Wonlab-2016</strain>
    </source>
</reference>
<dbReference type="AlphaFoldDB" id="A0ABD0MBH4"/>
<name>A0ABD0MBH4_9CAEN</name>
<proteinExistence type="predicted"/>
<gene>
    <name evidence="1" type="ORF">BaRGS_00000201</name>
</gene>
<dbReference type="Proteomes" id="UP001519460">
    <property type="component" value="Unassembled WGS sequence"/>
</dbReference>
<accession>A0ABD0MBH4</accession>
<evidence type="ECO:0000313" key="1">
    <source>
        <dbReference type="EMBL" id="KAK7508635.1"/>
    </source>
</evidence>
<evidence type="ECO:0000313" key="2">
    <source>
        <dbReference type="Proteomes" id="UP001519460"/>
    </source>
</evidence>
<organism evidence="1 2">
    <name type="scientific">Batillaria attramentaria</name>
    <dbReference type="NCBI Taxonomy" id="370345"/>
    <lineage>
        <taxon>Eukaryota</taxon>
        <taxon>Metazoa</taxon>
        <taxon>Spiralia</taxon>
        <taxon>Lophotrochozoa</taxon>
        <taxon>Mollusca</taxon>
        <taxon>Gastropoda</taxon>
        <taxon>Caenogastropoda</taxon>
        <taxon>Sorbeoconcha</taxon>
        <taxon>Cerithioidea</taxon>
        <taxon>Batillariidae</taxon>
        <taxon>Batillaria</taxon>
    </lineage>
</organism>
<comment type="caution">
    <text evidence="1">The sequence shown here is derived from an EMBL/GenBank/DDBJ whole genome shotgun (WGS) entry which is preliminary data.</text>
</comment>
<keyword evidence="2" id="KW-1185">Reference proteome</keyword>
<feature type="non-terminal residue" evidence="1">
    <location>
        <position position="78"/>
    </location>
</feature>
<protein>
    <submittedName>
        <fullName evidence="1">Uncharacterized protein</fullName>
    </submittedName>
</protein>